<dbReference type="EMBL" id="KV878212">
    <property type="protein sequence ID" value="OJJ35123.1"/>
    <property type="molecule type" value="Genomic_DNA"/>
</dbReference>
<dbReference type="Gene3D" id="2.30.30.40">
    <property type="entry name" value="SH3 Domains"/>
    <property type="match status" value="1"/>
</dbReference>
<dbReference type="InterPro" id="IPR001452">
    <property type="entry name" value="SH3_domain"/>
</dbReference>
<feature type="compositionally biased region" description="Pro residues" evidence="3">
    <location>
        <begin position="607"/>
        <end position="623"/>
    </location>
</feature>
<dbReference type="GeneID" id="63746714"/>
<dbReference type="SUPFAM" id="SSF50044">
    <property type="entry name" value="SH3-domain"/>
    <property type="match status" value="1"/>
</dbReference>
<feature type="compositionally biased region" description="Low complexity" evidence="3">
    <location>
        <begin position="595"/>
        <end position="606"/>
    </location>
</feature>
<evidence type="ECO:0000259" key="5">
    <source>
        <dbReference type="PROSITE" id="PS50002"/>
    </source>
</evidence>
<dbReference type="InterPro" id="IPR035521">
    <property type="entry name" value="Fus1_SH3"/>
</dbReference>
<dbReference type="PROSITE" id="PS50002">
    <property type="entry name" value="SH3"/>
    <property type="match status" value="1"/>
</dbReference>
<feature type="compositionally biased region" description="Pro residues" evidence="3">
    <location>
        <begin position="532"/>
        <end position="547"/>
    </location>
</feature>
<proteinExistence type="predicted"/>
<name>A0A1L9RJP2_ASPWE</name>
<dbReference type="STRING" id="1073089.A0A1L9RJP2"/>
<gene>
    <name evidence="6" type="ORF">ASPWEDRAFT_171952</name>
</gene>
<dbReference type="OrthoDB" id="5340910at2759"/>
<accession>A0A1L9RJP2</accession>
<evidence type="ECO:0000256" key="1">
    <source>
        <dbReference type="ARBA" id="ARBA00022443"/>
    </source>
</evidence>
<evidence type="ECO:0000313" key="6">
    <source>
        <dbReference type="EMBL" id="OJJ35123.1"/>
    </source>
</evidence>
<feature type="compositionally biased region" description="Gly residues" evidence="3">
    <location>
        <begin position="311"/>
        <end position="321"/>
    </location>
</feature>
<dbReference type="SMART" id="SM00326">
    <property type="entry name" value="SH3"/>
    <property type="match status" value="1"/>
</dbReference>
<keyword evidence="4" id="KW-0812">Transmembrane</keyword>
<keyword evidence="4" id="KW-0472">Membrane</keyword>
<feature type="region of interest" description="Disordered" evidence="3">
    <location>
        <begin position="520"/>
        <end position="685"/>
    </location>
</feature>
<feature type="region of interest" description="Disordered" evidence="3">
    <location>
        <begin position="413"/>
        <end position="441"/>
    </location>
</feature>
<feature type="compositionally biased region" description="Polar residues" evidence="3">
    <location>
        <begin position="329"/>
        <end position="346"/>
    </location>
</feature>
<feature type="compositionally biased region" description="Low complexity" evidence="3">
    <location>
        <begin position="180"/>
        <end position="206"/>
    </location>
</feature>
<feature type="compositionally biased region" description="Pro residues" evidence="3">
    <location>
        <begin position="259"/>
        <end position="268"/>
    </location>
</feature>
<feature type="compositionally biased region" description="Basic residues" evidence="3">
    <location>
        <begin position="1"/>
        <end position="14"/>
    </location>
</feature>
<dbReference type="CDD" id="cd11854">
    <property type="entry name" value="SH3_Fus1p"/>
    <property type="match status" value="1"/>
</dbReference>
<dbReference type="Proteomes" id="UP000184383">
    <property type="component" value="Unassembled WGS sequence"/>
</dbReference>
<dbReference type="VEuPathDB" id="FungiDB:ASPWEDRAFT_171952"/>
<feature type="region of interest" description="Disordered" evidence="3">
    <location>
        <begin position="158"/>
        <end position="206"/>
    </location>
</feature>
<feature type="region of interest" description="Disordered" evidence="3">
    <location>
        <begin position="1"/>
        <end position="22"/>
    </location>
</feature>
<feature type="compositionally biased region" description="Pro residues" evidence="3">
    <location>
        <begin position="650"/>
        <end position="660"/>
    </location>
</feature>
<feature type="domain" description="SH3" evidence="5">
    <location>
        <begin position="466"/>
        <end position="527"/>
    </location>
</feature>
<protein>
    <recommendedName>
        <fullName evidence="5">SH3 domain-containing protein</fullName>
    </recommendedName>
</protein>
<sequence length="685" mass="69747">MGHAHRHRGHGAGHQKRDNNNPLNVVYVTAPADFEGEIGGYLTNIQDNTPTQTKEANVGVGAAVQATQTKQANVGVGGAVRASQTSSSQEETATQQANVQTTQQEQTQATSTKEQAQITTEAPLTTATAAATTKQTANTAANNIDENATNVPLTTFSTATSETGSDATATTPTLQNNAESNSGSSSSSNSSGSPSATPVSAGGSEALSGGAKAGIAIGAILGVGLVAVLIFFLVRKKKQGQKLEEEENEKVWGNHGSMPPGPTPLPPPPMPMVSEPEPKVSSTEPPQLNVRPITQFAPDLTPSQSSVLSLGAGGVGPGAGSSEGALRNLTGNTPPQTPQSSISNPNPFHDPVNPFGNQAEAASPIAPSAVPGPANTAAHSTPDLTHNDSAIGVAVAGAAVAGAAGGVAAASASKEKALPNRPESAQSRSPSPHVPTAPSPVSAISDDAVAAAPVVPTAGAAGPSPGPTNVHRVQLDFAPSMDDELDLRVGQLVRMLHEYDDGWALCIRLDRSQQGVVPRSCLSAAPVKPRTRPPPGAGPGPRGPPMGPNGRMVAAPGPGRFYPGDSRPMPPVHPGYTAPPQPQPYQPRPMPPAQFPAAPRSFSPGPSGRPMPPRCMSPGPYGPPGMQRPDMAPANRRRSNSAGGALRYGPPGPMMPPPSTQLPAIPNLSSNGQIPRKPVGNSYDF</sequence>
<evidence type="ECO:0000313" key="7">
    <source>
        <dbReference type="Proteomes" id="UP000184383"/>
    </source>
</evidence>
<evidence type="ECO:0000256" key="4">
    <source>
        <dbReference type="SAM" id="Phobius"/>
    </source>
</evidence>
<feature type="transmembrane region" description="Helical" evidence="4">
    <location>
        <begin position="213"/>
        <end position="234"/>
    </location>
</feature>
<dbReference type="AlphaFoldDB" id="A0A1L9RJP2"/>
<dbReference type="InterPro" id="IPR036028">
    <property type="entry name" value="SH3-like_dom_sf"/>
</dbReference>
<keyword evidence="4" id="KW-1133">Transmembrane helix</keyword>
<evidence type="ECO:0000256" key="3">
    <source>
        <dbReference type="SAM" id="MobiDB-lite"/>
    </source>
</evidence>
<dbReference type="RefSeq" id="XP_040688799.1">
    <property type="nucleotide sequence ID" value="XM_040830866.1"/>
</dbReference>
<evidence type="ECO:0000256" key="2">
    <source>
        <dbReference type="PROSITE-ProRule" id="PRU00192"/>
    </source>
</evidence>
<organism evidence="6 7">
    <name type="scientific">Aspergillus wentii DTO 134E9</name>
    <dbReference type="NCBI Taxonomy" id="1073089"/>
    <lineage>
        <taxon>Eukaryota</taxon>
        <taxon>Fungi</taxon>
        <taxon>Dikarya</taxon>
        <taxon>Ascomycota</taxon>
        <taxon>Pezizomycotina</taxon>
        <taxon>Eurotiomycetes</taxon>
        <taxon>Eurotiomycetidae</taxon>
        <taxon>Eurotiales</taxon>
        <taxon>Aspergillaceae</taxon>
        <taxon>Aspergillus</taxon>
        <taxon>Aspergillus subgen. Cremei</taxon>
    </lineage>
</organism>
<feature type="compositionally biased region" description="Polar residues" evidence="3">
    <location>
        <begin position="158"/>
        <end position="179"/>
    </location>
</feature>
<feature type="region of interest" description="Disordered" evidence="3">
    <location>
        <begin position="311"/>
        <end position="385"/>
    </location>
</feature>
<feature type="compositionally biased region" description="Pro residues" evidence="3">
    <location>
        <begin position="568"/>
        <end position="594"/>
    </location>
</feature>
<feature type="region of interest" description="Disordered" evidence="3">
    <location>
        <begin position="82"/>
        <end position="129"/>
    </location>
</feature>
<keyword evidence="1 2" id="KW-0728">SH3 domain</keyword>
<feature type="region of interest" description="Disordered" evidence="3">
    <location>
        <begin position="238"/>
        <end position="268"/>
    </location>
</feature>
<keyword evidence="7" id="KW-1185">Reference proteome</keyword>
<dbReference type="Pfam" id="PF14604">
    <property type="entry name" value="SH3_9"/>
    <property type="match status" value="1"/>
</dbReference>
<reference evidence="7" key="1">
    <citation type="journal article" date="2017" name="Genome Biol.">
        <title>Comparative genomics reveals high biological diversity and specific adaptations in the industrially and medically important fungal genus Aspergillus.</title>
        <authorList>
            <person name="de Vries R.P."/>
            <person name="Riley R."/>
            <person name="Wiebenga A."/>
            <person name="Aguilar-Osorio G."/>
            <person name="Amillis S."/>
            <person name="Uchima C.A."/>
            <person name="Anderluh G."/>
            <person name="Asadollahi M."/>
            <person name="Askin M."/>
            <person name="Barry K."/>
            <person name="Battaglia E."/>
            <person name="Bayram O."/>
            <person name="Benocci T."/>
            <person name="Braus-Stromeyer S.A."/>
            <person name="Caldana C."/>
            <person name="Canovas D."/>
            <person name="Cerqueira G.C."/>
            <person name="Chen F."/>
            <person name="Chen W."/>
            <person name="Choi C."/>
            <person name="Clum A."/>
            <person name="Dos Santos R.A."/>
            <person name="Damasio A.R."/>
            <person name="Diallinas G."/>
            <person name="Emri T."/>
            <person name="Fekete E."/>
            <person name="Flipphi M."/>
            <person name="Freyberg S."/>
            <person name="Gallo A."/>
            <person name="Gournas C."/>
            <person name="Habgood R."/>
            <person name="Hainaut M."/>
            <person name="Harispe M.L."/>
            <person name="Henrissat B."/>
            <person name="Hilden K.S."/>
            <person name="Hope R."/>
            <person name="Hossain A."/>
            <person name="Karabika E."/>
            <person name="Karaffa L."/>
            <person name="Karanyi Z."/>
            <person name="Krasevec N."/>
            <person name="Kuo A."/>
            <person name="Kusch H."/>
            <person name="LaButti K."/>
            <person name="Lagendijk E.L."/>
            <person name="Lapidus A."/>
            <person name="Levasseur A."/>
            <person name="Lindquist E."/>
            <person name="Lipzen A."/>
            <person name="Logrieco A.F."/>
            <person name="MacCabe A."/>
            <person name="Maekelae M.R."/>
            <person name="Malavazi I."/>
            <person name="Melin P."/>
            <person name="Meyer V."/>
            <person name="Mielnichuk N."/>
            <person name="Miskei M."/>
            <person name="Molnar A.P."/>
            <person name="Mule G."/>
            <person name="Ngan C.Y."/>
            <person name="Orejas M."/>
            <person name="Orosz E."/>
            <person name="Ouedraogo J.P."/>
            <person name="Overkamp K.M."/>
            <person name="Park H.-S."/>
            <person name="Perrone G."/>
            <person name="Piumi F."/>
            <person name="Punt P.J."/>
            <person name="Ram A.F."/>
            <person name="Ramon A."/>
            <person name="Rauscher S."/>
            <person name="Record E."/>
            <person name="Riano-Pachon D.M."/>
            <person name="Robert V."/>
            <person name="Roehrig J."/>
            <person name="Ruller R."/>
            <person name="Salamov A."/>
            <person name="Salih N.S."/>
            <person name="Samson R.A."/>
            <person name="Sandor E."/>
            <person name="Sanguinetti M."/>
            <person name="Schuetze T."/>
            <person name="Sepcic K."/>
            <person name="Shelest E."/>
            <person name="Sherlock G."/>
            <person name="Sophianopoulou V."/>
            <person name="Squina F.M."/>
            <person name="Sun H."/>
            <person name="Susca A."/>
            <person name="Todd R.B."/>
            <person name="Tsang A."/>
            <person name="Unkles S.E."/>
            <person name="van de Wiele N."/>
            <person name="van Rossen-Uffink D."/>
            <person name="Oliveira J.V."/>
            <person name="Vesth T.C."/>
            <person name="Visser J."/>
            <person name="Yu J.-H."/>
            <person name="Zhou M."/>
            <person name="Andersen M.R."/>
            <person name="Archer D.B."/>
            <person name="Baker S.E."/>
            <person name="Benoit I."/>
            <person name="Brakhage A.A."/>
            <person name="Braus G.H."/>
            <person name="Fischer R."/>
            <person name="Frisvad J.C."/>
            <person name="Goldman G.H."/>
            <person name="Houbraken J."/>
            <person name="Oakley B."/>
            <person name="Pocsi I."/>
            <person name="Scazzocchio C."/>
            <person name="Seiboth B."/>
            <person name="vanKuyk P.A."/>
            <person name="Wortman J."/>
            <person name="Dyer P.S."/>
            <person name="Grigoriev I.V."/>
        </authorList>
    </citation>
    <scope>NUCLEOTIDE SEQUENCE [LARGE SCALE GENOMIC DNA]</scope>
    <source>
        <strain evidence="7">DTO 134E9</strain>
    </source>
</reference>